<accession>A0A6H1YJC4</accession>
<reference evidence="2" key="1">
    <citation type="journal article" date="2020" name="Plants (Basel)">
        <title>Assembly and Analysis of the Complete Mitochondrial Genome of Capsella bursa-pastoris.</title>
        <authorList>
            <person name="Omelchenko D.O."/>
            <person name="Makarenko M.S."/>
            <person name="Kasianov A.S."/>
            <person name="Schelkunov M.I."/>
            <person name="Logacheva M.D."/>
            <person name="Penin A.A."/>
        </authorList>
    </citation>
    <scope>NUCLEOTIDE SEQUENCE</scope>
</reference>
<gene>
    <name evidence="2" type="primary">orf197</name>
</gene>
<feature type="transmembrane region" description="Helical" evidence="1">
    <location>
        <begin position="167"/>
        <end position="186"/>
    </location>
</feature>
<evidence type="ECO:0000256" key="1">
    <source>
        <dbReference type="SAM" id="Phobius"/>
    </source>
</evidence>
<geneLocation type="mitochondrion" evidence="2"/>
<keyword evidence="1" id="KW-1133">Transmembrane helix</keyword>
<organism evidence="2">
    <name type="scientific">Capsella bursa-pastoris</name>
    <name type="common">Shepherd's purse</name>
    <name type="synonym">Thlaspi bursa-pastoris</name>
    <dbReference type="NCBI Taxonomy" id="3719"/>
    <lineage>
        <taxon>Eukaryota</taxon>
        <taxon>Viridiplantae</taxon>
        <taxon>Streptophyta</taxon>
        <taxon>Embryophyta</taxon>
        <taxon>Tracheophyta</taxon>
        <taxon>Spermatophyta</taxon>
        <taxon>Magnoliopsida</taxon>
        <taxon>eudicotyledons</taxon>
        <taxon>Gunneridae</taxon>
        <taxon>Pentapetalae</taxon>
        <taxon>rosids</taxon>
        <taxon>malvids</taxon>
        <taxon>Brassicales</taxon>
        <taxon>Brassicaceae</taxon>
        <taxon>Camelineae</taxon>
        <taxon>Capsella</taxon>
    </lineage>
</organism>
<evidence type="ECO:0000313" key="2">
    <source>
        <dbReference type="EMBL" id="QJA28486.1"/>
    </source>
</evidence>
<keyword evidence="1" id="KW-0812">Transmembrane</keyword>
<keyword evidence="2" id="KW-0496">Mitochondrion</keyword>
<protein>
    <submittedName>
        <fullName evidence="2">Uncharacterized protein</fullName>
    </submittedName>
</protein>
<sequence>MPITLSQLLSSMKSGRTGLNLNQDVFPGIPFPAISECDVLNHPFYVAGTVCIPAESCDPLTFASLTRLNHFLVNLRYDFFNGIIDANYIQGLQQELSCTLPEGLREKLDMIFFRELLTATNRVNHWYFQTFGVQNPIDFPAQYEARCFNYYLKMMEIPTPLEEVNSVWILMGILSLAIILILIFFWRFRQKKIRKRE</sequence>
<dbReference type="AlphaFoldDB" id="A0A6H1YJC4"/>
<keyword evidence="1" id="KW-0472">Membrane</keyword>
<proteinExistence type="predicted"/>
<dbReference type="EMBL" id="MN746809">
    <property type="protein sequence ID" value="QJA28486.1"/>
    <property type="molecule type" value="Genomic_DNA"/>
</dbReference>
<name>A0A6H1YJC4_CAPBU</name>